<keyword evidence="1" id="KW-1133">Transmembrane helix</keyword>
<proteinExistence type="predicted"/>
<evidence type="ECO:0000256" key="1">
    <source>
        <dbReference type="SAM" id="Phobius"/>
    </source>
</evidence>
<keyword evidence="1" id="KW-0472">Membrane</keyword>
<organism evidence="2 3">
    <name type="scientific">Xanthomonas phage FoX4</name>
    <dbReference type="NCBI Taxonomy" id="2723900"/>
    <lineage>
        <taxon>Viruses</taxon>
        <taxon>Duplodnaviria</taxon>
        <taxon>Heunggongvirae</taxon>
        <taxon>Uroviricota</taxon>
        <taxon>Caudoviricetes</taxon>
        <taxon>Foxquatrovirus</taxon>
        <taxon>Foxquatrovirus fox4</taxon>
    </lineage>
</organism>
<dbReference type="Proteomes" id="UP000671952">
    <property type="component" value="Segment"/>
</dbReference>
<keyword evidence="3" id="KW-1185">Reference proteome</keyword>
<evidence type="ECO:0000313" key="2">
    <source>
        <dbReference type="EMBL" id="QJI53027.1"/>
    </source>
</evidence>
<dbReference type="EMBL" id="MT161385">
    <property type="protein sequence ID" value="QJI53027.1"/>
    <property type="molecule type" value="Genomic_DNA"/>
</dbReference>
<protein>
    <submittedName>
        <fullName evidence="2">Uncharacterized protein</fullName>
    </submittedName>
</protein>
<accession>A0A858WM13</accession>
<reference evidence="2" key="1">
    <citation type="submission" date="2020-03" db="EMBL/GenBank/DDBJ databases">
        <title>Development of an integrated pest management strategy to control Xanthomonas campestris pv. campestris by using bacteriophages.</title>
        <authorList>
            <person name="Holtappels D."/>
            <person name="Rombouts S."/>
            <person name="Lavigne R."/>
            <person name="Wagemans J."/>
        </authorList>
    </citation>
    <scope>NUCLEOTIDE SEQUENCE</scope>
</reference>
<gene>
    <name evidence="2" type="ORF">XccvBFoX4_gp73</name>
</gene>
<feature type="transmembrane region" description="Helical" evidence="1">
    <location>
        <begin position="95"/>
        <end position="116"/>
    </location>
</feature>
<sequence length="117" mass="13266">MVNAFRKRLMFFALPPCNAFCIPAIYVHRPGTPPGRTTEIRNMSFSRHENRLVRSESQANIDWAAPESRQPVQRVAPVKVRMRPAQRAPFTVVDLYHAVRLPLAGVLCVVAVIMWVA</sequence>
<name>A0A858WM13_9CAUD</name>
<evidence type="ECO:0000313" key="3">
    <source>
        <dbReference type="Proteomes" id="UP000671952"/>
    </source>
</evidence>
<keyword evidence="1" id="KW-0812">Transmembrane</keyword>